<gene>
    <name evidence="1" type="ORF">EBQ10_08095</name>
</gene>
<dbReference type="EMBL" id="CP033905">
    <property type="protein sequence ID" value="AZR07255.1"/>
    <property type="molecule type" value="Genomic_DNA"/>
</dbReference>
<dbReference type="AlphaFoldDB" id="A0A3Q9GKU9"/>
<reference evidence="1 2" key="1">
    <citation type="submission" date="2018-11" db="EMBL/GenBank/DDBJ databases">
        <title>Multidrug-resistant genes are associated with an 42-kb island TGI1 carrying a complex class 1 integron in a Trueperella pyogenes.</title>
        <authorList>
            <person name="Dong W."/>
        </authorList>
    </citation>
    <scope>NUCLEOTIDE SEQUENCE [LARGE SCALE GENOMIC DNA]</scope>
    <source>
        <strain evidence="1 2">TP4</strain>
    </source>
</reference>
<name>A0A3Q9GKU9_9ACTO</name>
<dbReference type="RefSeq" id="WP_053793930.1">
    <property type="nucleotide sequence ID" value="NZ_CP012649.1"/>
</dbReference>
<dbReference type="Proteomes" id="UP000275951">
    <property type="component" value="Chromosome"/>
</dbReference>
<accession>A0A3Q9GKU9</accession>
<proteinExistence type="predicted"/>
<evidence type="ECO:0000313" key="2">
    <source>
        <dbReference type="Proteomes" id="UP000275951"/>
    </source>
</evidence>
<dbReference type="OrthoDB" id="68692at2"/>
<protein>
    <submittedName>
        <fullName evidence="1">Uncharacterized protein</fullName>
    </submittedName>
</protein>
<dbReference type="GeneID" id="97532396"/>
<evidence type="ECO:0000313" key="1">
    <source>
        <dbReference type="EMBL" id="AZR07255.1"/>
    </source>
</evidence>
<organism evidence="1 2">
    <name type="scientific">Trueperella pyogenes</name>
    <dbReference type="NCBI Taxonomy" id="1661"/>
    <lineage>
        <taxon>Bacteria</taxon>
        <taxon>Bacillati</taxon>
        <taxon>Actinomycetota</taxon>
        <taxon>Actinomycetes</taxon>
        <taxon>Actinomycetales</taxon>
        <taxon>Actinomycetaceae</taxon>
        <taxon>Trueperella</taxon>
    </lineage>
</organism>
<sequence>MKVEHRREDGELLGWIDIHEDGSCTAIDLLGRVSAAGDWDECENQLEAQGLSYLADLYALEVTPGLWVRVRIVEVNSTRVRVKEDDFGDATISTPIHDVPIPVDNRLVPYALAPGEVHSTSKPRSS</sequence>